<gene>
    <name evidence="1" type="ORF">AOX56_16610</name>
</gene>
<evidence type="ECO:0008006" key="3">
    <source>
        <dbReference type="Google" id="ProtNLM"/>
    </source>
</evidence>
<evidence type="ECO:0000313" key="2">
    <source>
        <dbReference type="Proteomes" id="UP000233526"/>
    </source>
</evidence>
<accession>A0A2N3IXX6</accession>
<sequence length="353" mass="37023">MPLPFILAGAAVAAACYGVKKGIDAKGDLDDATHYNNKAKNSASEFDKKLVAQKKDTMSILEEYGALKKNGTESVLHFQSLFSVTEPRSINNDFKDSKRIVITKEEEIAILKKIGVIDTNLTITQAEQKIIMGNLELNKLSEGLKSVAAGSLAGVAAGGGAYLGVGSLATASTGTAISGLSGAAATNATLAWLGGGSLASGGFGMAGGTMVLGGLVAGPLLAIGGSVLAYKAAEAKDEAYSQYCKILAQINKGEIIVSKLAAIESHTSLCSFTFNNLLNEFKLILIPKLNAFANKNIHYKNMDDEAKGCVMTSYAMAYLLKDFIAEGTINEAGDDVNPRSIELLECKKVKDFC</sequence>
<organism evidence="1 2">
    <name type="scientific">Aeromonas sobria</name>
    <dbReference type="NCBI Taxonomy" id="646"/>
    <lineage>
        <taxon>Bacteria</taxon>
        <taxon>Pseudomonadati</taxon>
        <taxon>Pseudomonadota</taxon>
        <taxon>Gammaproteobacteria</taxon>
        <taxon>Aeromonadales</taxon>
        <taxon>Aeromonadaceae</taxon>
        <taxon>Aeromonas</taxon>
    </lineage>
</organism>
<reference evidence="1 2" key="1">
    <citation type="journal article" date="2017" name="Front. Microbiol.">
        <title>Strong Genomic and Phenotypic Heterogeneity in the Aeromonas sobria Species Complex.</title>
        <authorList>
            <person name="Gauthier J."/>
            <person name="Vincent A.T."/>
            <person name="Charette S.J."/>
            <person name="Derome N."/>
        </authorList>
    </citation>
    <scope>NUCLEOTIDE SEQUENCE [LARGE SCALE GENOMIC DNA]</scope>
    <source>
        <strain evidence="1 2">JF2635</strain>
    </source>
</reference>
<evidence type="ECO:0000313" key="1">
    <source>
        <dbReference type="EMBL" id="PKQ77605.1"/>
    </source>
</evidence>
<protein>
    <recommendedName>
        <fullName evidence="3">Glycine zipper family protein</fullName>
    </recommendedName>
</protein>
<name>A0A2N3IXX6_AERSO</name>
<dbReference type="EMBL" id="LJZX01000037">
    <property type="protein sequence ID" value="PKQ77605.1"/>
    <property type="molecule type" value="Genomic_DNA"/>
</dbReference>
<dbReference type="Proteomes" id="UP000233526">
    <property type="component" value="Unassembled WGS sequence"/>
</dbReference>
<proteinExistence type="predicted"/>
<dbReference type="AlphaFoldDB" id="A0A2N3IXX6"/>
<comment type="caution">
    <text evidence="1">The sequence shown here is derived from an EMBL/GenBank/DDBJ whole genome shotgun (WGS) entry which is preliminary data.</text>
</comment>
<dbReference type="RefSeq" id="WP_101318319.1">
    <property type="nucleotide sequence ID" value="NZ_CAWNSS010000037.1"/>
</dbReference>